<reference evidence="1 2" key="1">
    <citation type="submission" date="2016-03" db="EMBL/GenBank/DDBJ databases">
        <authorList>
            <person name="Ploux O."/>
        </authorList>
    </citation>
    <scope>NUCLEOTIDE SEQUENCE [LARGE SCALE GENOMIC DNA]</scope>
    <source>
        <strain evidence="1 2">URUG2</strain>
    </source>
</reference>
<keyword evidence="2" id="KW-1185">Reference proteome</keyword>
<evidence type="ECO:0000313" key="2">
    <source>
        <dbReference type="Proteomes" id="UP000225277"/>
    </source>
</evidence>
<dbReference type="OrthoDB" id="2985014at2759"/>
<protein>
    <submittedName>
        <fullName evidence="1">Uncharacterized protein</fullName>
    </submittedName>
</protein>
<gene>
    <name evidence="1" type="ORF">RCC_05436</name>
</gene>
<evidence type="ECO:0000313" key="1">
    <source>
        <dbReference type="EMBL" id="CZT19585.1"/>
    </source>
</evidence>
<sequence length="158" mass="17283">MTKRQHLNNELVGQKFELERAIAVLHVLQYGTDQEATASLARLRLGSSIEQEYFRLLPQIPSLDAIVSAKSLDRTQLPTPANEQSEGPRSWGCLARGTYGEWNTTGMDSMDWTKPVSPMSQHSSTMMDNTAAGPYLDMKAGTPNGNDIGEEPLSCIGG</sequence>
<dbReference type="EMBL" id="FJUY01000007">
    <property type="protein sequence ID" value="CZT19585.1"/>
    <property type="molecule type" value="Genomic_DNA"/>
</dbReference>
<accession>A0A2D3UYU6</accession>
<name>A0A2D3UYU6_9PEZI</name>
<dbReference type="GeneID" id="35600598"/>
<organism evidence="1 2">
    <name type="scientific">Ramularia collo-cygni</name>
    <dbReference type="NCBI Taxonomy" id="112498"/>
    <lineage>
        <taxon>Eukaryota</taxon>
        <taxon>Fungi</taxon>
        <taxon>Dikarya</taxon>
        <taxon>Ascomycota</taxon>
        <taxon>Pezizomycotina</taxon>
        <taxon>Dothideomycetes</taxon>
        <taxon>Dothideomycetidae</taxon>
        <taxon>Mycosphaerellales</taxon>
        <taxon>Mycosphaerellaceae</taxon>
        <taxon>Ramularia</taxon>
    </lineage>
</organism>
<dbReference type="STRING" id="112498.A0A2D3UYU6"/>
<proteinExistence type="predicted"/>
<dbReference type="RefSeq" id="XP_023626475.1">
    <property type="nucleotide sequence ID" value="XM_023770707.1"/>
</dbReference>
<dbReference type="Proteomes" id="UP000225277">
    <property type="component" value="Unassembled WGS sequence"/>
</dbReference>
<dbReference type="AlphaFoldDB" id="A0A2D3UYU6"/>